<protein>
    <submittedName>
        <fullName evidence="4">Uncharacterized protein</fullName>
    </submittedName>
</protein>
<feature type="chain" id="PRO_5045727982" evidence="3">
    <location>
        <begin position="32"/>
        <end position="296"/>
    </location>
</feature>
<dbReference type="PANTHER" id="PTHR19961:SF79">
    <property type="entry name" value="FIMBRIN-5"/>
    <property type="match status" value="1"/>
</dbReference>
<comment type="caution">
    <text evidence="4">The sequence shown here is derived from an EMBL/GenBank/DDBJ whole genome shotgun (WGS) entry which is preliminary data.</text>
</comment>
<evidence type="ECO:0000256" key="1">
    <source>
        <dbReference type="ARBA" id="ARBA00022737"/>
    </source>
</evidence>
<dbReference type="Proteomes" id="UP001341840">
    <property type="component" value="Unassembled WGS sequence"/>
</dbReference>
<evidence type="ECO:0000256" key="2">
    <source>
        <dbReference type="ARBA" id="ARBA00023203"/>
    </source>
</evidence>
<dbReference type="InterPro" id="IPR039959">
    <property type="entry name" value="Fimbrin/Plastin"/>
</dbReference>
<dbReference type="SUPFAM" id="SSF47576">
    <property type="entry name" value="Calponin-homology domain, CH-domain"/>
    <property type="match status" value="1"/>
</dbReference>
<dbReference type="InterPro" id="IPR036872">
    <property type="entry name" value="CH_dom_sf"/>
</dbReference>
<dbReference type="PANTHER" id="PTHR19961">
    <property type="entry name" value="FIMBRIN/PLASTIN"/>
    <property type="match status" value="1"/>
</dbReference>
<organism evidence="4 5">
    <name type="scientific">Stylosanthes scabra</name>
    <dbReference type="NCBI Taxonomy" id="79078"/>
    <lineage>
        <taxon>Eukaryota</taxon>
        <taxon>Viridiplantae</taxon>
        <taxon>Streptophyta</taxon>
        <taxon>Embryophyta</taxon>
        <taxon>Tracheophyta</taxon>
        <taxon>Spermatophyta</taxon>
        <taxon>Magnoliopsida</taxon>
        <taxon>eudicotyledons</taxon>
        <taxon>Gunneridae</taxon>
        <taxon>Pentapetalae</taxon>
        <taxon>rosids</taxon>
        <taxon>fabids</taxon>
        <taxon>Fabales</taxon>
        <taxon>Fabaceae</taxon>
        <taxon>Papilionoideae</taxon>
        <taxon>50 kb inversion clade</taxon>
        <taxon>dalbergioids sensu lato</taxon>
        <taxon>Dalbergieae</taxon>
        <taxon>Pterocarpus clade</taxon>
        <taxon>Stylosanthes</taxon>
    </lineage>
</organism>
<proteinExistence type="predicted"/>
<accession>A0ABU6YSL3</accession>
<keyword evidence="3" id="KW-0732">Signal</keyword>
<evidence type="ECO:0000313" key="5">
    <source>
        <dbReference type="Proteomes" id="UP001341840"/>
    </source>
</evidence>
<reference evidence="4 5" key="1">
    <citation type="journal article" date="2023" name="Plants (Basel)">
        <title>Bridging the Gap: Combining Genomics and Transcriptomics Approaches to Understand Stylosanthes scabra, an Orphan Legume from the Brazilian Caatinga.</title>
        <authorList>
            <person name="Ferreira-Neto J.R.C."/>
            <person name="da Silva M.D."/>
            <person name="Binneck E."/>
            <person name="de Melo N.F."/>
            <person name="da Silva R.H."/>
            <person name="de Melo A.L.T.M."/>
            <person name="Pandolfi V."/>
            <person name="Bustamante F.O."/>
            <person name="Brasileiro-Vidal A.C."/>
            <person name="Benko-Iseppon A.M."/>
        </authorList>
    </citation>
    <scope>NUCLEOTIDE SEQUENCE [LARGE SCALE GENOMIC DNA]</scope>
    <source>
        <tissue evidence="4">Leaves</tissue>
    </source>
</reference>
<keyword evidence="2" id="KW-0009">Actin-binding</keyword>
<feature type="signal peptide" evidence="3">
    <location>
        <begin position="1"/>
        <end position="31"/>
    </location>
</feature>
<gene>
    <name evidence="4" type="ORF">PIB30_092903</name>
</gene>
<feature type="non-terminal residue" evidence="4">
    <location>
        <position position="1"/>
    </location>
</feature>
<name>A0ABU6YSL3_9FABA</name>
<dbReference type="Gene3D" id="1.10.418.10">
    <property type="entry name" value="Calponin-like domain"/>
    <property type="match status" value="1"/>
</dbReference>
<evidence type="ECO:0000313" key="4">
    <source>
        <dbReference type="EMBL" id="MED6213400.1"/>
    </source>
</evidence>
<dbReference type="EMBL" id="JASCZI010243603">
    <property type="protein sequence ID" value="MED6213400.1"/>
    <property type="molecule type" value="Genomic_DNA"/>
</dbReference>
<sequence length="296" mass="32958">YGFDIGRCSIRAMHGTLFSSLMLTLITLVEEDCIDIPLKKGTYEFTCPRNCKRGQVYEAVSPIDLASDQLCDLAKDGVLLCKLINVAVPGTIDEQAINIKKVLNPWGEMRTAPLPSIWQRLLDPHLVLGLISQIIKDVEELISLPPEKLFWVHVAPGGRSSLAFLFGGPPPNGKSFMAFSLCNSATESILHCLLECLAAWEVWSILDPDILPVSAAASFSNWFKGVIRDFQHGSDQDLTLKIQDLLTRDWKVYFEHSFIEVNCVADWLAKSVLLNLWDMLNGSLQAVISMTLLLLI</sequence>
<keyword evidence="1" id="KW-0677">Repeat</keyword>
<keyword evidence="5" id="KW-1185">Reference proteome</keyword>
<evidence type="ECO:0000256" key="3">
    <source>
        <dbReference type="SAM" id="SignalP"/>
    </source>
</evidence>